<keyword evidence="1" id="KW-0677">Repeat</keyword>
<evidence type="ECO:0000256" key="1">
    <source>
        <dbReference type="ARBA" id="ARBA00022737"/>
    </source>
</evidence>
<evidence type="ECO:0000313" key="6">
    <source>
        <dbReference type="Proteomes" id="UP000616724"/>
    </source>
</evidence>
<evidence type="ECO:0000256" key="4">
    <source>
        <dbReference type="SAM" id="Phobius"/>
    </source>
</evidence>
<comment type="caution">
    <text evidence="5">The sequence shown here is derived from an EMBL/GenBank/DDBJ whole genome shotgun (WGS) entry which is preliminary data.</text>
</comment>
<reference evidence="5 6" key="1">
    <citation type="submission" date="2021-01" db="EMBL/GenBank/DDBJ databases">
        <title>Whole genome shotgun sequence of Planobispora longispora NBRC 13918.</title>
        <authorList>
            <person name="Komaki H."/>
            <person name="Tamura T."/>
        </authorList>
    </citation>
    <scope>NUCLEOTIDE SEQUENCE [LARGE SCALE GENOMIC DNA]</scope>
    <source>
        <strain evidence="5 6">NBRC 13918</strain>
    </source>
</reference>
<dbReference type="RefSeq" id="WP_203889397.1">
    <property type="nucleotide sequence ID" value="NZ_BOOH01000011.1"/>
</dbReference>
<dbReference type="AlphaFoldDB" id="A0A8J3W3T7"/>
<protein>
    <recommendedName>
        <fullName evidence="7">Tetratricopeptide repeat protein</fullName>
    </recommendedName>
</protein>
<evidence type="ECO:0008006" key="7">
    <source>
        <dbReference type="Google" id="ProtNLM"/>
    </source>
</evidence>
<keyword evidence="4" id="KW-0812">Transmembrane</keyword>
<accession>A0A8J3W3T7</accession>
<feature type="repeat" description="TPR" evidence="3">
    <location>
        <begin position="173"/>
        <end position="206"/>
    </location>
</feature>
<dbReference type="InterPro" id="IPR011990">
    <property type="entry name" value="TPR-like_helical_dom_sf"/>
</dbReference>
<proteinExistence type="predicted"/>
<name>A0A8J3W3T7_9ACTN</name>
<keyword evidence="2 3" id="KW-0802">TPR repeat</keyword>
<dbReference type="Pfam" id="PF14559">
    <property type="entry name" value="TPR_19"/>
    <property type="match status" value="1"/>
</dbReference>
<dbReference type="Gene3D" id="1.25.40.10">
    <property type="entry name" value="Tetratricopeptide repeat domain"/>
    <property type="match status" value="1"/>
</dbReference>
<dbReference type="Pfam" id="PF13432">
    <property type="entry name" value="TPR_16"/>
    <property type="match status" value="1"/>
</dbReference>
<sequence>MTADTLIERARTLLKLRRPAEAERELRGVLARDPEHAEVHALLGIALAEQRMPSEAVGEAREAVRLAPDQWFPHYVAGQVYLMAGRPGDAIATLRAALAIEPGYAPIWRFLSRAHLRAGQWTEAADASRRGLALDPQDAESAGLLALALTALGEVAQARDAAAQAVRLDPEDALAHLAYGRVALEFGDPGHAARAFREVLRLDPGFGEARDLLLKALKRRNPLYRALDRLRGRFFGRWWVVLLLPAAPMLIILLLLVALLHWVAWTVEAFTTLRLARAGDARLLFERAEVRMAGLCCALLAAGATLIVLGAVSSHEVVGAAGAAVMALITPVQETVHTGSPLARIVLYGWAGLLALVIAVSAVLASMSAVMLSTYAGLATIWIAAGVRRLTGRTVSL</sequence>
<evidence type="ECO:0000256" key="2">
    <source>
        <dbReference type="ARBA" id="ARBA00022803"/>
    </source>
</evidence>
<evidence type="ECO:0000256" key="3">
    <source>
        <dbReference type="PROSITE-ProRule" id="PRU00339"/>
    </source>
</evidence>
<dbReference type="PANTHER" id="PTHR45586:SF1">
    <property type="entry name" value="LIPOPOLYSACCHARIDE ASSEMBLY PROTEIN B"/>
    <property type="match status" value="1"/>
</dbReference>
<feature type="transmembrane region" description="Helical" evidence="4">
    <location>
        <begin position="345"/>
        <end position="364"/>
    </location>
</feature>
<dbReference type="PANTHER" id="PTHR45586">
    <property type="entry name" value="TPR REPEAT-CONTAINING PROTEIN PA4667"/>
    <property type="match status" value="1"/>
</dbReference>
<dbReference type="InterPro" id="IPR019734">
    <property type="entry name" value="TPR_rpt"/>
</dbReference>
<dbReference type="EMBL" id="BOOH01000011">
    <property type="protein sequence ID" value="GIH74673.1"/>
    <property type="molecule type" value="Genomic_DNA"/>
</dbReference>
<dbReference type="SMART" id="SM00028">
    <property type="entry name" value="TPR"/>
    <property type="match status" value="6"/>
</dbReference>
<feature type="transmembrane region" description="Helical" evidence="4">
    <location>
        <begin position="292"/>
        <end position="311"/>
    </location>
</feature>
<dbReference type="PROSITE" id="PS50005">
    <property type="entry name" value="TPR"/>
    <property type="match status" value="2"/>
</dbReference>
<organism evidence="5 6">
    <name type="scientific">Planobispora longispora</name>
    <dbReference type="NCBI Taxonomy" id="28887"/>
    <lineage>
        <taxon>Bacteria</taxon>
        <taxon>Bacillati</taxon>
        <taxon>Actinomycetota</taxon>
        <taxon>Actinomycetes</taxon>
        <taxon>Streptosporangiales</taxon>
        <taxon>Streptosporangiaceae</taxon>
        <taxon>Planobispora</taxon>
    </lineage>
</organism>
<feature type="repeat" description="TPR" evidence="3">
    <location>
        <begin position="105"/>
        <end position="138"/>
    </location>
</feature>
<feature type="transmembrane region" description="Helical" evidence="4">
    <location>
        <begin position="238"/>
        <end position="265"/>
    </location>
</feature>
<dbReference type="InterPro" id="IPR051012">
    <property type="entry name" value="CellSynth/LPSAsmb/PSIAsmb"/>
</dbReference>
<dbReference type="Proteomes" id="UP000616724">
    <property type="component" value="Unassembled WGS sequence"/>
</dbReference>
<evidence type="ECO:0000313" key="5">
    <source>
        <dbReference type="EMBL" id="GIH74673.1"/>
    </source>
</evidence>
<keyword evidence="6" id="KW-1185">Reference proteome</keyword>
<keyword evidence="4" id="KW-1133">Transmembrane helix</keyword>
<keyword evidence="4" id="KW-0472">Membrane</keyword>
<dbReference type="SUPFAM" id="SSF48452">
    <property type="entry name" value="TPR-like"/>
    <property type="match status" value="1"/>
</dbReference>
<gene>
    <name evidence="5" type="ORF">Plo01_11020</name>
</gene>
<feature type="transmembrane region" description="Helical" evidence="4">
    <location>
        <begin position="370"/>
        <end position="387"/>
    </location>
</feature>